<comment type="caution">
    <text evidence="2">The sequence shown here is derived from an EMBL/GenBank/DDBJ whole genome shotgun (WGS) entry which is preliminary data.</text>
</comment>
<accession>A0AA40AVG9</accession>
<proteinExistence type="predicted"/>
<dbReference type="AlphaFoldDB" id="A0AA40AVG9"/>
<dbReference type="GeneID" id="85328450"/>
<protein>
    <recommendedName>
        <fullName evidence="4">AvrStb6</fullName>
    </recommendedName>
</protein>
<reference evidence="2" key="1">
    <citation type="submission" date="2023-06" db="EMBL/GenBank/DDBJ databases">
        <title>Genome-scale phylogeny and comparative genomics of the fungal order Sordariales.</title>
        <authorList>
            <consortium name="Lawrence Berkeley National Laboratory"/>
            <person name="Hensen N."/>
            <person name="Bonometti L."/>
            <person name="Westerberg I."/>
            <person name="Brannstrom I.O."/>
            <person name="Guillou S."/>
            <person name="Cros-Aarteil S."/>
            <person name="Calhoun S."/>
            <person name="Haridas S."/>
            <person name="Kuo A."/>
            <person name="Mondo S."/>
            <person name="Pangilinan J."/>
            <person name="Riley R."/>
            <person name="LaButti K."/>
            <person name="Andreopoulos B."/>
            <person name="Lipzen A."/>
            <person name="Chen C."/>
            <person name="Yanf M."/>
            <person name="Daum C."/>
            <person name="Ng V."/>
            <person name="Clum A."/>
            <person name="Steindorff A."/>
            <person name="Ohm R."/>
            <person name="Martin F."/>
            <person name="Silar P."/>
            <person name="Natvig D."/>
            <person name="Lalanne C."/>
            <person name="Gautier V."/>
            <person name="Ament-velasquez S.L."/>
            <person name="Kruys A."/>
            <person name="Hutchinson M.I."/>
            <person name="Powell A.J."/>
            <person name="Barry K."/>
            <person name="Miller A.N."/>
            <person name="Grigoriev I.V."/>
            <person name="Debuchy R."/>
            <person name="Gladieux P."/>
            <person name="Thoren M.H."/>
            <person name="Johannesson H."/>
        </authorList>
    </citation>
    <scope>NUCLEOTIDE SEQUENCE</scope>
    <source>
        <strain evidence="2">SMH2392-1A</strain>
    </source>
</reference>
<keyword evidence="3" id="KW-1185">Reference proteome</keyword>
<dbReference type="Proteomes" id="UP001172101">
    <property type="component" value="Unassembled WGS sequence"/>
</dbReference>
<evidence type="ECO:0000313" key="2">
    <source>
        <dbReference type="EMBL" id="KAK0722693.1"/>
    </source>
</evidence>
<evidence type="ECO:0008006" key="4">
    <source>
        <dbReference type="Google" id="ProtNLM"/>
    </source>
</evidence>
<feature type="signal peptide" evidence="1">
    <location>
        <begin position="1"/>
        <end position="20"/>
    </location>
</feature>
<evidence type="ECO:0000256" key="1">
    <source>
        <dbReference type="SAM" id="SignalP"/>
    </source>
</evidence>
<evidence type="ECO:0000313" key="3">
    <source>
        <dbReference type="Proteomes" id="UP001172101"/>
    </source>
</evidence>
<gene>
    <name evidence="2" type="ORF">B0T26DRAFT_750061</name>
</gene>
<feature type="chain" id="PRO_5041317184" description="AvrStb6" evidence="1">
    <location>
        <begin position="21"/>
        <end position="96"/>
    </location>
</feature>
<keyword evidence="1" id="KW-0732">Signal</keyword>
<sequence>MRFFSTVLLLTTASISLVSAGDVCPGTYCTIGSRCGYDPNGPHCCSATNARDVLECDGGQWAFRNNCNDNQFCTCTGSKDLVCRNRNLMVAANFTA</sequence>
<dbReference type="RefSeq" id="XP_060298617.1">
    <property type="nucleotide sequence ID" value="XM_060445180.1"/>
</dbReference>
<name>A0AA40AVG9_9PEZI</name>
<organism evidence="2 3">
    <name type="scientific">Lasiosphaeria miniovina</name>
    <dbReference type="NCBI Taxonomy" id="1954250"/>
    <lineage>
        <taxon>Eukaryota</taxon>
        <taxon>Fungi</taxon>
        <taxon>Dikarya</taxon>
        <taxon>Ascomycota</taxon>
        <taxon>Pezizomycotina</taxon>
        <taxon>Sordariomycetes</taxon>
        <taxon>Sordariomycetidae</taxon>
        <taxon>Sordariales</taxon>
        <taxon>Lasiosphaeriaceae</taxon>
        <taxon>Lasiosphaeria</taxon>
    </lineage>
</organism>
<dbReference type="EMBL" id="JAUIRO010000003">
    <property type="protein sequence ID" value="KAK0722693.1"/>
    <property type="molecule type" value="Genomic_DNA"/>
</dbReference>